<accession>A0A8D9BMP3</accession>
<evidence type="ECO:0000313" key="1">
    <source>
        <dbReference type="EMBL" id="CAG6788254.1"/>
    </source>
</evidence>
<protein>
    <submittedName>
        <fullName evidence="1">Uncharacterized protein</fullName>
    </submittedName>
</protein>
<organism evidence="1">
    <name type="scientific">Cacopsylla melanoneura</name>
    <dbReference type="NCBI Taxonomy" id="428564"/>
    <lineage>
        <taxon>Eukaryota</taxon>
        <taxon>Metazoa</taxon>
        <taxon>Ecdysozoa</taxon>
        <taxon>Arthropoda</taxon>
        <taxon>Hexapoda</taxon>
        <taxon>Insecta</taxon>
        <taxon>Pterygota</taxon>
        <taxon>Neoptera</taxon>
        <taxon>Paraneoptera</taxon>
        <taxon>Hemiptera</taxon>
        <taxon>Sternorrhyncha</taxon>
        <taxon>Psylloidea</taxon>
        <taxon>Psyllidae</taxon>
        <taxon>Psyllinae</taxon>
        <taxon>Cacopsylla</taxon>
    </lineage>
</organism>
<reference evidence="1" key="1">
    <citation type="submission" date="2021-05" db="EMBL/GenBank/DDBJ databases">
        <authorList>
            <person name="Alioto T."/>
            <person name="Alioto T."/>
            <person name="Gomez Garrido J."/>
        </authorList>
    </citation>
    <scope>NUCLEOTIDE SEQUENCE</scope>
</reference>
<dbReference type="EMBL" id="HBUF01658848">
    <property type="protein sequence ID" value="CAG6788254.1"/>
    <property type="molecule type" value="Transcribed_RNA"/>
</dbReference>
<proteinExistence type="predicted"/>
<name>A0A8D9BMP3_9HEMI</name>
<dbReference type="AlphaFoldDB" id="A0A8D9BMP3"/>
<sequence length="105" mass="12062">MFPFTIGNYDGHLMFGTGEIRVTSIIPGLHDFHCRGHVYKNGKGKGKNTIRLNFRCKIGLRLVFQKGRCPIRLKKKSSAKGYYPIHLGKKNSPKVYTIRLNERKN</sequence>